<evidence type="ECO:0000313" key="2">
    <source>
        <dbReference type="Proteomes" id="UP000011529"/>
    </source>
</evidence>
<name>M2A4P4_9BACT</name>
<reference evidence="1" key="2">
    <citation type="journal article" date="2013" name="Mar. Genomics">
        <title>Expression of sulfatases in Rhodopirellula baltica and the diversity of sulfatases in the genus Rhodopirellula.</title>
        <authorList>
            <person name="Wegner C.E."/>
            <person name="Richter-Heitmann T."/>
            <person name="Klindworth A."/>
            <person name="Klockow C."/>
            <person name="Richter M."/>
            <person name="Achstetter T."/>
            <person name="Glockner F.O."/>
            <person name="Harder J."/>
        </authorList>
    </citation>
    <scope>NUCLEOTIDE SEQUENCE [LARGE SCALE GENOMIC DNA]</scope>
    <source>
        <strain evidence="1">6C</strain>
    </source>
</reference>
<dbReference type="EMBL" id="ANMO01000211">
    <property type="protein sequence ID" value="EMB14746.1"/>
    <property type="molecule type" value="Genomic_DNA"/>
</dbReference>
<proteinExistence type="predicted"/>
<reference evidence="1" key="1">
    <citation type="submission" date="2012-11" db="EMBL/GenBank/DDBJ databases">
        <title>Permanent draft genomes of Rhodopirellula europaea strain SH398 and 6C.</title>
        <authorList>
            <person name="Richter M."/>
            <person name="Richter-Heitmann T."/>
            <person name="Frank C."/>
            <person name="Harder J."/>
            <person name="Glockner F.O."/>
        </authorList>
    </citation>
    <scope>NUCLEOTIDE SEQUENCE</scope>
    <source>
        <strain evidence="1">6C</strain>
    </source>
</reference>
<dbReference type="Proteomes" id="UP000011529">
    <property type="component" value="Unassembled WGS sequence"/>
</dbReference>
<comment type="caution">
    <text evidence="1">The sequence shown here is derived from an EMBL/GenBank/DDBJ whole genome shotgun (WGS) entry which is preliminary data.</text>
</comment>
<keyword evidence="2" id="KW-1185">Reference proteome</keyword>
<sequence>MSSNSINEKQFQSDVGFRTASSVIEQGAGKLSGAVLRSTNAPYQP</sequence>
<accession>M2A4P4</accession>
<evidence type="ECO:0000313" key="1">
    <source>
        <dbReference type="EMBL" id="EMB14746.1"/>
    </source>
</evidence>
<protein>
    <submittedName>
        <fullName evidence="1">Uncharacterized protein</fullName>
    </submittedName>
</protein>
<dbReference type="PATRIC" id="fig|1263867.3.peg.4882"/>
<gene>
    <name evidence="1" type="ORF">RE6C_04553</name>
</gene>
<organism evidence="1 2">
    <name type="scientific">Rhodopirellula europaea 6C</name>
    <dbReference type="NCBI Taxonomy" id="1263867"/>
    <lineage>
        <taxon>Bacteria</taxon>
        <taxon>Pseudomonadati</taxon>
        <taxon>Planctomycetota</taxon>
        <taxon>Planctomycetia</taxon>
        <taxon>Pirellulales</taxon>
        <taxon>Pirellulaceae</taxon>
        <taxon>Rhodopirellula</taxon>
    </lineage>
</organism>
<dbReference type="AlphaFoldDB" id="M2A4P4"/>